<keyword evidence="5" id="KW-1133">Transmembrane helix</keyword>
<keyword evidence="8" id="KW-0325">Glycoprotein</keyword>
<evidence type="ECO:0000256" key="9">
    <source>
        <dbReference type="ARBA" id="ARBA00023319"/>
    </source>
</evidence>
<evidence type="ECO:0000256" key="3">
    <source>
        <dbReference type="ARBA" id="ARBA00022692"/>
    </source>
</evidence>
<evidence type="ECO:0000256" key="5">
    <source>
        <dbReference type="ARBA" id="ARBA00022989"/>
    </source>
</evidence>
<dbReference type="PANTHER" id="PTHR44888:SF1">
    <property type="entry name" value="HEPACAM FAMILY MEMBER 2"/>
    <property type="match status" value="1"/>
</dbReference>
<keyword evidence="7" id="KW-1015">Disulfide bond</keyword>
<evidence type="ECO:0000313" key="12">
    <source>
        <dbReference type="EMBL" id="CAJ0942286.1"/>
    </source>
</evidence>
<evidence type="ECO:0000256" key="4">
    <source>
        <dbReference type="ARBA" id="ARBA00022729"/>
    </source>
</evidence>
<comment type="caution">
    <text evidence="12">The sequence shown here is derived from an EMBL/GenBank/DDBJ whole genome shotgun (WGS) entry which is preliminary data.</text>
</comment>
<dbReference type="Gene3D" id="2.60.40.10">
    <property type="entry name" value="Immunoglobulins"/>
    <property type="match status" value="1"/>
</dbReference>
<keyword evidence="6" id="KW-0472">Membrane</keyword>
<accession>A0ABN9LI58</accession>
<dbReference type="Proteomes" id="UP001176940">
    <property type="component" value="Unassembled WGS sequence"/>
</dbReference>
<reference evidence="12" key="1">
    <citation type="submission" date="2023-07" db="EMBL/GenBank/DDBJ databases">
        <authorList>
            <person name="Stuckert A."/>
        </authorList>
    </citation>
    <scope>NUCLEOTIDE SEQUENCE</scope>
</reference>
<dbReference type="PANTHER" id="PTHR44888">
    <property type="entry name" value="HEPACAM FAMILY MEMBER 2-RELATED"/>
    <property type="match status" value="1"/>
</dbReference>
<evidence type="ECO:0000259" key="11">
    <source>
        <dbReference type="Pfam" id="PF07686"/>
    </source>
</evidence>
<keyword evidence="3" id="KW-0812">Transmembrane</keyword>
<dbReference type="EMBL" id="CAUEEQ010019902">
    <property type="protein sequence ID" value="CAJ0942286.1"/>
    <property type="molecule type" value="Genomic_DNA"/>
</dbReference>
<dbReference type="InterPro" id="IPR036179">
    <property type="entry name" value="Ig-like_dom_sf"/>
</dbReference>
<feature type="non-terminal residue" evidence="12">
    <location>
        <position position="283"/>
    </location>
</feature>
<keyword evidence="13" id="KW-1185">Reference proteome</keyword>
<keyword evidence="2" id="KW-0963">Cytoplasm</keyword>
<evidence type="ECO:0000256" key="7">
    <source>
        <dbReference type="ARBA" id="ARBA00023157"/>
    </source>
</evidence>
<dbReference type="SUPFAM" id="SSF48726">
    <property type="entry name" value="Immunoglobulin"/>
    <property type="match status" value="1"/>
</dbReference>
<evidence type="ECO:0000256" key="8">
    <source>
        <dbReference type="ARBA" id="ARBA00023180"/>
    </source>
</evidence>
<protein>
    <recommendedName>
        <fullName evidence="11">Immunoglobulin V-set domain-containing protein</fullName>
    </recommendedName>
</protein>
<organism evidence="12 13">
    <name type="scientific">Ranitomeya imitator</name>
    <name type="common">mimic poison frog</name>
    <dbReference type="NCBI Taxonomy" id="111125"/>
    <lineage>
        <taxon>Eukaryota</taxon>
        <taxon>Metazoa</taxon>
        <taxon>Chordata</taxon>
        <taxon>Craniata</taxon>
        <taxon>Vertebrata</taxon>
        <taxon>Euteleostomi</taxon>
        <taxon>Amphibia</taxon>
        <taxon>Batrachia</taxon>
        <taxon>Anura</taxon>
        <taxon>Neobatrachia</taxon>
        <taxon>Hyloidea</taxon>
        <taxon>Dendrobatidae</taxon>
        <taxon>Dendrobatinae</taxon>
        <taxon>Ranitomeya</taxon>
    </lineage>
</organism>
<proteinExistence type="predicted"/>
<dbReference type="InterPro" id="IPR052280">
    <property type="entry name" value="HEPACAM_domain"/>
</dbReference>
<evidence type="ECO:0000313" key="13">
    <source>
        <dbReference type="Proteomes" id="UP001176940"/>
    </source>
</evidence>
<evidence type="ECO:0000256" key="2">
    <source>
        <dbReference type="ARBA" id="ARBA00022490"/>
    </source>
</evidence>
<evidence type="ECO:0000256" key="1">
    <source>
        <dbReference type="ARBA" id="ARBA00004496"/>
    </source>
</evidence>
<feature type="domain" description="Immunoglobulin V-set" evidence="11">
    <location>
        <begin position="121"/>
        <end position="216"/>
    </location>
</feature>
<keyword evidence="9" id="KW-0393">Immunoglobulin domain</keyword>
<comment type="subcellular location">
    <subcellularLocation>
        <location evidence="1">Cytoplasm</location>
    </subcellularLocation>
    <subcellularLocation>
        <location evidence="10">Endomembrane system</location>
        <topology evidence="10">Single-pass type I membrane protein</topology>
    </subcellularLocation>
</comment>
<dbReference type="InterPro" id="IPR013783">
    <property type="entry name" value="Ig-like_fold"/>
</dbReference>
<name>A0ABN9LI58_9NEOB</name>
<evidence type="ECO:0000256" key="6">
    <source>
        <dbReference type="ARBA" id="ARBA00023136"/>
    </source>
</evidence>
<evidence type="ECO:0000256" key="10">
    <source>
        <dbReference type="ARBA" id="ARBA00046288"/>
    </source>
</evidence>
<gene>
    <name evidence="12" type="ORF">RIMI_LOCUS9541263</name>
</gene>
<dbReference type="InterPro" id="IPR013106">
    <property type="entry name" value="Ig_V-set"/>
</dbReference>
<dbReference type="Pfam" id="PF07686">
    <property type="entry name" value="V-set"/>
    <property type="match status" value="1"/>
</dbReference>
<sequence>MTVTSRQVLVAHQPWERKLPLAMERYRERGEERERRRRTDSLRDEARSDTVAYTPLRPCAADRVLLLCTVSAGRKAEHSGDVTALLYGRHSQSVREADGEGRDRHRNVSLSRALNITVPMEPVEGVVGDSVLLPVTYSVPQPPAMLQIIWSYENSIVLFSEMTLSGSGEPPALAIRNEYHIVVGRFQRRVVFYPENASLLLRNIQLNDSGLYTVTFQELNQSRSMVLVIHGPQLVCRDPDSTQHSHDEEEKGPHLVHRLAVRGTCAAFFISVIIGLHCAWRRQ</sequence>
<keyword evidence="4" id="KW-0732">Signal</keyword>